<comment type="caution">
    <text evidence="1">The sequence shown here is derived from an EMBL/GenBank/DDBJ whole genome shotgun (WGS) entry which is preliminary data.</text>
</comment>
<evidence type="ECO:0000313" key="2">
    <source>
        <dbReference type="Proteomes" id="UP001314170"/>
    </source>
</evidence>
<proteinExistence type="predicted"/>
<dbReference type="EMBL" id="CAWUPB010001165">
    <property type="protein sequence ID" value="CAK7344843.1"/>
    <property type="molecule type" value="Genomic_DNA"/>
</dbReference>
<dbReference type="Proteomes" id="UP001314170">
    <property type="component" value="Unassembled WGS sequence"/>
</dbReference>
<evidence type="ECO:0000313" key="1">
    <source>
        <dbReference type="EMBL" id="CAK7344843.1"/>
    </source>
</evidence>
<reference evidence="1 2" key="1">
    <citation type="submission" date="2024-01" db="EMBL/GenBank/DDBJ databases">
        <authorList>
            <person name="Waweru B."/>
        </authorList>
    </citation>
    <scope>NUCLEOTIDE SEQUENCE [LARGE SCALE GENOMIC DNA]</scope>
</reference>
<protein>
    <submittedName>
        <fullName evidence="1">Uncharacterized protein</fullName>
    </submittedName>
</protein>
<dbReference type="AlphaFoldDB" id="A0AAV1S4I6"/>
<sequence>MRSSLTLSVVLSSHTNIHLFAHPQQKSNVIKIQSRGVPDDVGTSLFCPHCEQYTFEEFIGVSGDVPGTIT</sequence>
<gene>
    <name evidence="1" type="ORF">DCAF_LOCUS17975</name>
</gene>
<name>A0AAV1S4I6_9ROSI</name>
<organism evidence="1 2">
    <name type="scientific">Dovyalis caffra</name>
    <dbReference type="NCBI Taxonomy" id="77055"/>
    <lineage>
        <taxon>Eukaryota</taxon>
        <taxon>Viridiplantae</taxon>
        <taxon>Streptophyta</taxon>
        <taxon>Embryophyta</taxon>
        <taxon>Tracheophyta</taxon>
        <taxon>Spermatophyta</taxon>
        <taxon>Magnoliopsida</taxon>
        <taxon>eudicotyledons</taxon>
        <taxon>Gunneridae</taxon>
        <taxon>Pentapetalae</taxon>
        <taxon>rosids</taxon>
        <taxon>fabids</taxon>
        <taxon>Malpighiales</taxon>
        <taxon>Salicaceae</taxon>
        <taxon>Flacourtieae</taxon>
        <taxon>Dovyalis</taxon>
    </lineage>
</organism>
<keyword evidence="2" id="KW-1185">Reference proteome</keyword>
<accession>A0AAV1S4I6</accession>